<proteinExistence type="predicted"/>
<gene>
    <name evidence="3" type="ORF">RB2654_19368</name>
</gene>
<dbReference type="InterPro" id="IPR050300">
    <property type="entry name" value="GDXG_lipolytic_enzyme"/>
</dbReference>
<feature type="domain" description="Alpha/beta hydrolase fold-3" evidence="2">
    <location>
        <begin position="75"/>
        <end position="282"/>
    </location>
</feature>
<dbReference type="PANTHER" id="PTHR48081:SF8">
    <property type="entry name" value="ALPHA_BETA HYDROLASE FOLD-3 DOMAIN-CONTAINING PROTEIN-RELATED"/>
    <property type="match status" value="1"/>
</dbReference>
<organism evidence="3 4">
    <name type="scientific">Maritimibacter alkaliphilus HTCC2654</name>
    <dbReference type="NCBI Taxonomy" id="314271"/>
    <lineage>
        <taxon>Bacteria</taxon>
        <taxon>Pseudomonadati</taxon>
        <taxon>Pseudomonadota</taxon>
        <taxon>Alphaproteobacteria</taxon>
        <taxon>Rhodobacterales</taxon>
        <taxon>Roseobacteraceae</taxon>
        <taxon>Maritimibacter</taxon>
    </lineage>
</organism>
<dbReference type="PANTHER" id="PTHR48081">
    <property type="entry name" value="AB HYDROLASE SUPERFAMILY PROTEIN C4A8.06C"/>
    <property type="match status" value="1"/>
</dbReference>
<evidence type="ECO:0000256" key="1">
    <source>
        <dbReference type="ARBA" id="ARBA00022801"/>
    </source>
</evidence>
<dbReference type="RefSeq" id="WP_008334641.1">
    <property type="nucleotide sequence ID" value="NZ_CH902578.1"/>
</dbReference>
<accession>A3VA34</accession>
<dbReference type="Proteomes" id="UP000002931">
    <property type="component" value="Unassembled WGS sequence"/>
</dbReference>
<dbReference type="AlphaFoldDB" id="A3VA34"/>
<dbReference type="STRING" id="314271.RB2654_19368"/>
<dbReference type="EMBL" id="AAMT01000001">
    <property type="protein sequence ID" value="EAQ14775.1"/>
    <property type="molecule type" value="Genomic_DNA"/>
</dbReference>
<evidence type="ECO:0000313" key="3">
    <source>
        <dbReference type="EMBL" id="EAQ14775.1"/>
    </source>
</evidence>
<keyword evidence="4" id="KW-1185">Reference proteome</keyword>
<dbReference type="Gene3D" id="3.40.50.1820">
    <property type="entry name" value="alpha/beta hydrolase"/>
    <property type="match status" value="1"/>
</dbReference>
<dbReference type="SUPFAM" id="SSF53474">
    <property type="entry name" value="alpha/beta-Hydrolases"/>
    <property type="match status" value="1"/>
</dbReference>
<sequence length="308" mass="32603">MSAPTDPAFAPILGHSRGKSVLADGALPDVRQMMEERAKSRPGPDVATVRDAVVPGPAGDIPVRLYVPEQARGVVLAYHGGGWITGSRDSFDPVCRFMAADSGAAVVSVDYRLAPEHVFPAAVDDAFAALVAVDRDRAGLGLPDGPIVVMGESAGANLALVVSLMARDACGPAIAKQVLAYPAVDASVERPSMDLFAENHLQTRRDVKHALGTYALNHGVDPSDWRLSPLKAETFAGLPSVFLISAECDAIRDDSEALTHRLMAEGVGVVHARYAGMIHTFVQMRPAVEAAIVAQRQMADEVRRAVQA</sequence>
<dbReference type="InterPro" id="IPR029058">
    <property type="entry name" value="AB_hydrolase_fold"/>
</dbReference>
<evidence type="ECO:0000313" key="4">
    <source>
        <dbReference type="Proteomes" id="UP000002931"/>
    </source>
</evidence>
<keyword evidence="1" id="KW-0378">Hydrolase</keyword>
<protein>
    <submittedName>
        <fullName evidence="3">Putative lipase/esterase</fullName>
    </submittedName>
</protein>
<name>A3VA34_9RHOB</name>
<dbReference type="InterPro" id="IPR013094">
    <property type="entry name" value="AB_hydrolase_3"/>
</dbReference>
<evidence type="ECO:0000259" key="2">
    <source>
        <dbReference type="Pfam" id="PF07859"/>
    </source>
</evidence>
<comment type="caution">
    <text evidence="3">The sequence shown here is derived from an EMBL/GenBank/DDBJ whole genome shotgun (WGS) entry which is preliminary data.</text>
</comment>
<dbReference type="eggNOG" id="COG0657">
    <property type="taxonomic scope" value="Bacteria"/>
</dbReference>
<dbReference type="Pfam" id="PF07859">
    <property type="entry name" value="Abhydrolase_3"/>
    <property type="match status" value="1"/>
</dbReference>
<dbReference type="HOGENOM" id="CLU_012494_6_4_5"/>
<reference evidence="3 4" key="1">
    <citation type="journal article" date="2010" name="J. Bacteriol.">
        <title>Genome sequences of Pelagibaca bermudensis HTCC2601T and Maritimibacter alkaliphilus HTCC2654T, the type strains of two marine Roseobacter genera.</title>
        <authorList>
            <person name="Thrash J.C."/>
            <person name="Cho J.C."/>
            <person name="Ferriera S."/>
            <person name="Johnson J."/>
            <person name="Vergin K.L."/>
            <person name="Giovannoni S.J."/>
        </authorList>
    </citation>
    <scope>NUCLEOTIDE SEQUENCE [LARGE SCALE GENOMIC DNA]</scope>
    <source>
        <strain evidence="3 4">HTCC2654</strain>
    </source>
</reference>
<dbReference type="GO" id="GO:0016787">
    <property type="term" value="F:hydrolase activity"/>
    <property type="evidence" value="ECO:0007669"/>
    <property type="project" value="UniProtKB-KW"/>
</dbReference>